<name>A0ABU4WSG1_9HYPH</name>
<dbReference type="EMBL" id="JAVIIS010000002">
    <property type="protein sequence ID" value="MDX8438426.1"/>
    <property type="molecule type" value="Genomic_DNA"/>
</dbReference>
<reference evidence="1 2" key="1">
    <citation type="submission" date="2023-08" db="EMBL/GenBank/DDBJ databases">
        <title>Implementing the SeqCode for naming new Mesorhizobium species isolated from Vachellia karroo root nodules.</title>
        <authorList>
            <person name="Van Lill M."/>
        </authorList>
    </citation>
    <scope>NUCLEOTIDE SEQUENCE [LARGE SCALE GENOMIC DNA]</scope>
    <source>
        <strain evidence="1 2">VK3E</strain>
    </source>
</reference>
<evidence type="ECO:0000313" key="1">
    <source>
        <dbReference type="EMBL" id="MDX8438426.1"/>
    </source>
</evidence>
<comment type="caution">
    <text evidence="1">The sequence shown here is derived from an EMBL/GenBank/DDBJ whole genome shotgun (WGS) entry which is preliminary data.</text>
</comment>
<gene>
    <name evidence="1" type="ORF">RFM51_02395</name>
</gene>
<accession>A0ABU4WSG1</accession>
<evidence type="ECO:0000313" key="2">
    <source>
        <dbReference type="Proteomes" id="UP001272097"/>
    </source>
</evidence>
<keyword evidence="2" id="KW-1185">Reference proteome</keyword>
<sequence length="123" mass="13888">MSHIVVHDQIGARKPVRNFVMEWNDGVPCTVRELIAERVRYEYDKVHADLSGLSANEIVNLPNLFLFDKISAEKAIEKALSAFQKNGFMLFADARQLSDLDETIAIMPRTDVTFIRLVPLKGG</sequence>
<dbReference type="Proteomes" id="UP001272097">
    <property type="component" value="Unassembled WGS sequence"/>
</dbReference>
<dbReference type="RefSeq" id="WP_320212259.1">
    <property type="nucleotide sequence ID" value="NZ_JAVIIS010000002.1"/>
</dbReference>
<organism evidence="1 2">
    <name type="scientific">Mesorhizobium australafricanum</name>
    <dbReference type="NCBI Taxonomy" id="3072311"/>
    <lineage>
        <taxon>Bacteria</taxon>
        <taxon>Pseudomonadati</taxon>
        <taxon>Pseudomonadota</taxon>
        <taxon>Alphaproteobacteria</taxon>
        <taxon>Hyphomicrobiales</taxon>
        <taxon>Phyllobacteriaceae</taxon>
        <taxon>Mesorhizobium</taxon>
    </lineage>
</organism>
<protein>
    <submittedName>
        <fullName evidence="1">Uncharacterized protein</fullName>
    </submittedName>
</protein>
<proteinExistence type="predicted"/>